<evidence type="ECO:0000313" key="3">
    <source>
        <dbReference type="Proteomes" id="UP000054978"/>
    </source>
</evidence>
<dbReference type="EMBL" id="FCOB02000023">
    <property type="protein sequence ID" value="SAK86127.1"/>
    <property type="molecule type" value="Genomic_DNA"/>
</dbReference>
<feature type="region of interest" description="Disordered" evidence="1">
    <location>
        <begin position="678"/>
        <end position="702"/>
    </location>
</feature>
<dbReference type="RefSeq" id="WP_087048072.1">
    <property type="nucleotide sequence ID" value="NZ_FCOB02000023.1"/>
</dbReference>
<dbReference type="SUPFAM" id="SSF52540">
    <property type="entry name" value="P-loop containing nucleoside triphosphate hydrolases"/>
    <property type="match status" value="1"/>
</dbReference>
<name>A0A158CX18_9BURK</name>
<evidence type="ECO:0000256" key="1">
    <source>
        <dbReference type="SAM" id="MobiDB-lite"/>
    </source>
</evidence>
<gene>
    <name evidence="2" type="ORF">AWB83_04706</name>
</gene>
<feature type="compositionally biased region" description="Basic and acidic residues" evidence="1">
    <location>
        <begin position="687"/>
        <end position="702"/>
    </location>
</feature>
<accession>A0A158CX18</accession>
<dbReference type="NCBIfam" id="NF033441">
    <property type="entry name" value="BREX_BrxC"/>
    <property type="match status" value="1"/>
</dbReference>
<proteinExistence type="predicted"/>
<dbReference type="InterPro" id="IPR027417">
    <property type="entry name" value="P-loop_NTPase"/>
</dbReference>
<sequence>MLNREIYNKPPKENRLVNNGVAEVSEDHSDAAQAILRYELETFVCDGQYEKGLETILDKFLLNLDAGTEQPGVWISGFYGSGKSHLAKMLRTLWTDYQFADGATARSLASLPTGVFDQLKELSTQGKRYGSLHAAAGKLGAGAGDKVRLALLGVVFKSKGLPEQYNQAQLVLWMQREGVLPTVEAELQAAGRSLAQELPHMYVSGHLAKALLKARPDLAHTEADARKLLKEQFPQVTDVTSEQMTAAIADALSVEGKFPLTLVVLDEVQQYIGTDAEKAFQVQEVTETLSKHFNGKLLFVGTGQSALSSMPNLQRLMGRFPVQVMLGDWDVENVTRQIILAKKPTAQPEVESVWRANLGEISRHLRGTKLEYVTDDEDVMTSDYPLLPVRRRFWERVLRTIDTTGTVSQLRSQLRVVHEAVLASADAPLGHVVSGDFLYDQIAANLVSTAQLPKEVFENVQRFAAGDADSQLKARLLKLVYLINKLPADAALDIGLKATEDVLADLLVTDLAAGSAELRKKLPALLDELQNKDRLVMALVGSSGTEYRLQTRESSAWYDEFRAQEAELKAAPQRVEQKRSTLLKERFGEVLKKVRVVQGKDNVERRLTPTYDDTLPKDHAQNLYLWIQDGWQAEEKSVIAEARAKSADNPTLFAFLHAQHKTELANAIVALEAARTTLQKKGSPATEEGRDAQRSMESRQRTAEKELSELLDQLFGGVRVFQAGGQEAQDGNDLADRINRAAKASAIRLYSQFDAADHDQWSKVLDEARKGNLEALKAVGHSQEADKHPVCQKLLAYIGPGKKGAEIRDNFDAPPYGWPRDAIDGALYALLAAGHIKATDASSKAVDAKSLDRAKLTQTTFQRESVNITPPQLIKIRSLFSTVGVPCQPKDELAKVSALLARLREQAAKAGGSAPAPQTPKPAFIETIEGQTGNAQLLALFEGFDEIVGQFKSWVQTADAIAKRLPVWHQLTELLHHAKGLGPYAELKAETDAIETQRSLLAEPDPVRPLLDKAVDLLRQALGAKLNAFEHVFAQQQAQLQADADWAKLTDAQRSELTQAHHLNTPTMIALGTPDQLQDALDECDLDHWVTRTQALTSRFEAARQAAVQLLKPNVVHVTIPRRTLNDEAELKTWLVEVEALLAEKLKQGPVAL</sequence>
<dbReference type="OrthoDB" id="3201900at2"/>
<protein>
    <submittedName>
        <fullName evidence="2">ATPase-like protein</fullName>
    </submittedName>
</protein>
<keyword evidence="3" id="KW-1185">Reference proteome</keyword>
<evidence type="ECO:0000313" key="2">
    <source>
        <dbReference type="EMBL" id="SAK86127.1"/>
    </source>
</evidence>
<dbReference type="AlphaFoldDB" id="A0A158CX18"/>
<organism evidence="2 3">
    <name type="scientific">Caballeronia ptereochthonis</name>
    <dbReference type="NCBI Taxonomy" id="1777144"/>
    <lineage>
        <taxon>Bacteria</taxon>
        <taxon>Pseudomonadati</taxon>
        <taxon>Pseudomonadota</taxon>
        <taxon>Betaproteobacteria</taxon>
        <taxon>Burkholderiales</taxon>
        <taxon>Burkholderiaceae</taxon>
        <taxon>Caballeronia</taxon>
    </lineage>
</organism>
<dbReference type="STRING" id="1777144.AWB83_04706"/>
<dbReference type="Proteomes" id="UP000054978">
    <property type="component" value="Unassembled WGS sequence"/>
</dbReference>
<dbReference type="InterPro" id="IPR047679">
    <property type="entry name" value="BREX_BrxC"/>
</dbReference>
<comment type="caution">
    <text evidence="2">The sequence shown here is derived from an EMBL/GenBank/DDBJ whole genome shotgun (WGS) entry which is preliminary data.</text>
</comment>
<reference evidence="2" key="1">
    <citation type="submission" date="2016-01" db="EMBL/GenBank/DDBJ databases">
        <authorList>
            <person name="Peeters C."/>
        </authorList>
    </citation>
    <scope>NUCLEOTIDE SEQUENCE [LARGE SCALE GENOMIC DNA]</scope>
    <source>
        <strain evidence="2">LMG 29326</strain>
    </source>
</reference>